<proteinExistence type="predicted"/>
<evidence type="ECO:0000313" key="3">
    <source>
        <dbReference type="Proteomes" id="UP000009168"/>
    </source>
</evidence>
<dbReference type="EMBL" id="GG662620">
    <property type="protein sequence ID" value="EAR84849.2"/>
    <property type="molecule type" value="Genomic_DNA"/>
</dbReference>
<dbReference type="KEGG" id="tet:TTHERM_00600410"/>
<dbReference type="Proteomes" id="UP000009168">
    <property type="component" value="Unassembled WGS sequence"/>
</dbReference>
<keyword evidence="3" id="KW-1185">Reference proteome</keyword>
<dbReference type="GeneID" id="7839221"/>
<name>I7LT97_TETTS</name>
<dbReference type="InParanoid" id="I7LT97"/>
<dbReference type="AlphaFoldDB" id="I7LT97"/>
<feature type="transmembrane region" description="Helical" evidence="1">
    <location>
        <begin position="212"/>
        <end position="235"/>
    </location>
</feature>
<accession>I7LT97</accession>
<reference evidence="3" key="1">
    <citation type="journal article" date="2006" name="PLoS Biol.">
        <title>Macronuclear genome sequence of the ciliate Tetrahymena thermophila, a model eukaryote.</title>
        <authorList>
            <person name="Eisen J.A."/>
            <person name="Coyne R.S."/>
            <person name="Wu M."/>
            <person name="Wu D."/>
            <person name="Thiagarajan M."/>
            <person name="Wortman J.R."/>
            <person name="Badger J.H."/>
            <person name="Ren Q."/>
            <person name="Amedeo P."/>
            <person name="Jones K.M."/>
            <person name="Tallon L.J."/>
            <person name="Delcher A.L."/>
            <person name="Salzberg S.L."/>
            <person name="Silva J.C."/>
            <person name="Haas B.J."/>
            <person name="Majoros W.H."/>
            <person name="Farzad M."/>
            <person name="Carlton J.M."/>
            <person name="Smith R.K. Jr."/>
            <person name="Garg J."/>
            <person name="Pearlman R.E."/>
            <person name="Karrer K.M."/>
            <person name="Sun L."/>
            <person name="Manning G."/>
            <person name="Elde N.C."/>
            <person name="Turkewitz A.P."/>
            <person name="Asai D.J."/>
            <person name="Wilkes D.E."/>
            <person name="Wang Y."/>
            <person name="Cai H."/>
            <person name="Collins K."/>
            <person name="Stewart B.A."/>
            <person name="Lee S.R."/>
            <person name="Wilamowska K."/>
            <person name="Weinberg Z."/>
            <person name="Ruzzo W.L."/>
            <person name="Wloga D."/>
            <person name="Gaertig J."/>
            <person name="Frankel J."/>
            <person name="Tsao C.-C."/>
            <person name="Gorovsky M.A."/>
            <person name="Keeling P.J."/>
            <person name="Waller R.F."/>
            <person name="Patron N.J."/>
            <person name="Cherry J.M."/>
            <person name="Stover N.A."/>
            <person name="Krieger C.J."/>
            <person name="del Toro C."/>
            <person name="Ryder H.F."/>
            <person name="Williamson S.C."/>
            <person name="Barbeau R.A."/>
            <person name="Hamilton E.P."/>
            <person name="Orias E."/>
        </authorList>
    </citation>
    <scope>NUCLEOTIDE SEQUENCE [LARGE SCALE GENOMIC DNA]</scope>
    <source>
        <strain evidence="3">SB210</strain>
    </source>
</reference>
<gene>
    <name evidence="2" type="ORF">TTHERM_00600410</name>
</gene>
<keyword evidence="1 2" id="KW-0812">Transmembrane</keyword>
<organism evidence="2 3">
    <name type="scientific">Tetrahymena thermophila (strain SB210)</name>
    <dbReference type="NCBI Taxonomy" id="312017"/>
    <lineage>
        <taxon>Eukaryota</taxon>
        <taxon>Sar</taxon>
        <taxon>Alveolata</taxon>
        <taxon>Ciliophora</taxon>
        <taxon>Intramacronucleata</taxon>
        <taxon>Oligohymenophorea</taxon>
        <taxon>Hymenostomatida</taxon>
        <taxon>Tetrahymenina</taxon>
        <taxon>Tetrahymenidae</taxon>
        <taxon>Tetrahymena</taxon>
    </lineage>
</organism>
<dbReference type="RefSeq" id="XP_001032512.2">
    <property type="nucleotide sequence ID" value="XM_001032512.2"/>
</dbReference>
<keyword evidence="1" id="KW-1133">Transmembrane helix</keyword>
<sequence>MGNKQYIDKENCYEIKVEFMTKKQKQKKDEILANFEEVKLVDDFEIYLNKEDQYDVDFRDSIFVPKNLSEIEVDFVIKHLYGDQFQKTKDDFEYPELNEFVKTKVKKIICILLNNRIITDRKQKLYMSQCLHTTPVFEIIYEKNSFFEALGKQAVYKIKKFRKNFMKDITDFLGLTCLVESIQSGSRFGMVSSLFSKKILQFAGKSVFGDNIGLGVFFSILRLFFPFVTPILFLLRLN</sequence>
<evidence type="ECO:0000313" key="2">
    <source>
        <dbReference type="EMBL" id="EAR84849.2"/>
    </source>
</evidence>
<keyword evidence="1" id="KW-0472">Membrane</keyword>
<protein>
    <submittedName>
        <fullName evidence="2">Transmembrane protein, putative</fullName>
    </submittedName>
</protein>
<evidence type="ECO:0000256" key="1">
    <source>
        <dbReference type="SAM" id="Phobius"/>
    </source>
</evidence>